<evidence type="ECO:0000256" key="5">
    <source>
        <dbReference type="ARBA" id="ARBA00022723"/>
    </source>
</evidence>
<keyword evidence="12" id="KW-1185">Reference proteome</keyword>
<dbReference type="GO" id="GO:0005737">
    <property type="term" value="C:cytoplasm"/>
    <property type="evidence" value="ECO:0007669"/>
    <property type="project" value="TreeGrafter"/>
</dbReference>
<accession>A0A8E6EW90</accession>
<dbReference type="Gene3D" id="3.40.50.1000">
    <property type="entry name" value="HAD superfamily/HAD-like"/>
    <property type="match status" value="1"/>
</dbReference>
<evidence type="ECO:0000256" key="8">
    <source>
        <dbReference type="ARBA" id="ARBA00023299"/>
    </source>
</evidence>
<dbReference type="PANTHER" id="PTHR43344:SF2">
    <property type="entry name" value="PHOSPHOSERINE PHOSPHATASE"/>
    <property type="match status" value="1"/>
</dbReference>
<evidence type="ECO:0000256" key="10">
    <source>
        <dbReference type="ARBA" id="ARBA00048523"/>
    </source>
</evidence>
<dbReference type="GO" id="GO:0000287">
    <property type="term" value="F:magnesium ion binding"/>
    <property type="evidence" value="ECO:0007669"/>
    <property type="project" value="TreeGrafter"/>
</dbReference>
<evidence type="ECO:0000256" key="2">
    <source>
        <dbReference type="ARBA" id="ARBA00005135"/>
    </source>
</evidence>
<comment type="catalytic activity">
    <reaction evidence="10">
        <text>O-phospho-D-serine + H2O = D-serine + phosphate</text>
        <dbReference type="Rhea" id="RHEA:24873"/>
        <dbReference type="ChEBI" id="CHEBI:15377"/>
        <dbReference type="ChEBI" id="CHEBI:35247"/>
        <dbReference type="ChEBI" id="CHEBI:43474"/>
        <dbReference type="ChEBI" id="CHEBI:58680"/>
        <dbReference type="EC" id="3.1.3.3"/>
    </reaction>
</comment>
<keyword evidence="7" id="KW-0460">Magnesium</keyword>
<organism evidence="11 12">
    <name type="scientific">Telmatocola sphagniphila</name>
    <dbReference type="NCBI Taxonomy" id="1123043"/>
    <lineage>
        <taxon>Bacteria</taxon>
        <taxon>Pseudomonadati</taxon>
        <taxon>Planctomycetota</taxon>
        <taxon>Planctomycetia</taxon>
        <taxon>Gemmatales</taxon>
        <taxon>Gemmataceae</taxon>
    </lineage>
</organism>
<proteinExistence type="predicted"/>
<dbReference type="KEGG" id="tsph:KIH39_07510"/>
<dbReference type="GO" id="GO:0006564">
    <property type="term" value="P:L-serine biosynthetic process"/>
    <property type="evidence" value="ECO:0007669"/>
    <property type="project" value="UniProtKB-KW"/>
</dbReference>
<evidence type="ECO:0000256" key="9">
    <source>
        <dbReference type="ARBA" id="ARBA00048138"/>
    </source>
</evidence>
<dbReference type="Gene3D" id="3.90.1140.10">
    <property type="entry name" value="Cyclic phosphodiesterase"/>
    <property type="match status" value="1"/>
</dbReference>
<dbReference type="PANTHER" id="PTHR43344">
    <property type="entry name" value="PHOSPHOSERINE PHOSPHATASE"/>
    <property type="match status" value="1"/>
</dbReference>
<dbReference type="GO" id="GO:0036424">
    <property type="term" value="F:L-phosphoserine phosphatase activity"/>
    <property type="evidence" value="ECO:0007669"/>
    <property type="project" value="TreeGrafter"/>
</dbReference>
<dbReference type="InterPro" id="IPR023214">
    <property type="entry name" value="HAD_sf"/>
</dbReference>
<dbReference type="EMBL" id="CP074694">
    <property type="protein sequence ID" value="QVL33745.1"/>
    <property type="molecule type" value="Genomic_DNA"/>
</dbReference>
<dbReference type="SUPFAM" id="SSF55144">
    <property type="entry name" value="LigT-like"/>
    <property type="match status" value="1"/>
</dbReference>
<evidence type="ECO:0000256" key="6">
    <source>
        <dbReference type="ARBA" id="ARBA00022801"/>
    </source>
</evidence>
<keyword evidence="5" id="KW-0479">Metal-binding</keyword>
<protein>
    <recommendedName>
        <fullName evidence="3">phosphoserine phosphatase</fullName>
        <ecNumber evidence="3">3.1.3.3</ecNumber>
    </recommendedName>
</protein>
<reference evidence="11" key="1">
    <citation type="submission" date="2021-05" db="EMBL/GenBank/DDBJ databases">
        <title>Complete genome sequence of the cellulolytic planctomycete Telmatocola sphagniphila SP2T and characterization of the first cellulase from planctomycetes.</title>
        <authorList>
            <person name="Rakitin A.L."/>
            <person name="Beletsky A.V."/>
            <person name="Naumoff D.G."/>
            <person name="Kulichevskaya I.S."/>
            <person name="Mardanov A.V."/>
            <person name="Ravin N.V."/>
            <person name="Dedysh S.N."/>
        </authorList>
    </citation>
    <scope>NUCLEOTIDE SEQUENCE</scope>
    <source>
        <strain evidence="11">SP2T</strain>
    </source>
</reference>
<evidence type="ECO:0000256" key="3">
    <source>
        <dbReference type="ARBA" id="ARBA00012640"/>
    </source>
</evidence>
<evidence type="ECO:0000313" key="12">
    <source>
        <dbReference type="Proteomes" id="UP000676194"/>
    </source>
</evidence>
<comment type="pathway">
    <text evidence="2">Amino-acid biosynthesis; L-serine biosynthesis; L-serine from 3-phospho-D-glycerate: step 3/3.</text>
</comment>
<dbReference type="Pfam" id="PF13563">
    <property type="entry name" value="2_5_RNA_ligase2"/>
    <property type="match status" value="1"/>
</dbReference>
<dbReference type="InterPro" id="IPR036412">
    <property type="entry name" value="HAD-like_sf"/>
</dbReference>
<keyword evidence="8" id="KW-0718">Serine biosynthesis</keyword>
<keyword evidence="6 11" id="KW-0378">Hydrolase</keyword>
<gene>
    <name evidence="11" type="ORF">KIH39_07510</name>
</gene>
<dbReference type="AlphaFoldDB" id="A0A8E6EW90"/>
<dbReference type="Proteomes" id="UP000676194">
    <property type="component" value="Chromosome"/>
</dbReference>
<dbReference type="EC" id="3.1.3.3" evidence="3"/>
<evidence type="ECO:0000313" key="11">
    <source>
        <dbReference type="EMBL" id="QVL33745.1"/>
    </source>
</evidence>
<evidence type="ECO:0000256" key="4">
    <source>
        <dbReference type="ARBA" id="ARBA00022605"/>
    </source>
</evidence>
<dbReference type="InterPro" id="IPR009097">
    <property type="entry name" value="Cyclic_Pdiesterase"/>
</dbReference>
<dbReference type="Pfam" id="PF12710">
    <property type="entry name" value="HAD"/>
    <property type="match status" value="1"/>
</dbReference>
<evidence type="ECO:0000256" key="1">
    <source>
        <dbReference type="ARBA" id="ARBA00001946"/>
    </source>
</evidence>
<keyword evidence="4" id="KW-0028">Amino-acid biosynthesis</keyword>
<sequence length="549" mass="61773">MRLRLRLGIVIAFILIASNLVSGQDSKLASEVTAIDILLAPDQVMMDRAKAVNAQLRADYPKGFELDALHNPHVTVVQRFVWTRDLDKVNAAVAKVLKDENPTTWELKAKGYYDIPVNKLGLAGIVIEPTQDLLRLQLKLIDAIAPFNVGKGTPESFALRPDGKTIEQAKETVDYVTSFVPKYSGQNYNPHVTIGLGTRSFLNKLQSEPFQSFTFQARSVDVYQLGEFGTAQKLLWTSASADPLPSWNEGKAKQSLLDFVAKVTQEGSPEFVPASERIATFDNDGTLWCERPLPVQLFFALDRVKALAPKHPEWQEKQPFKAVLEGDLKAVFAGGEKALLELMMTTHAGMTTDEFESVVKDWIATAKHPKYKRPYTDLVYQPMLELLTYLRAKGFKTYVVSGGGVEFMRPWMEKAYGIPPEQVMGSSIQVKYELRNGQPVLRRLPQLDFNDDKAGKPVAIHRFIGRRPVMAFGNSDGDFEMLEWTTSAPGPRFGLLVHHTDAEREYAYDRQAALGRLDRGLDEAPKRNWTVVDMKKDWKKVFPFEPLKP</sequence>
<comment type="cofactor">
    <cofactor evidence="1">
        <name>Mg(2+)</name>
        <dbReference type="ChEBI" id="CHEBI:18420"/>
    </cofactor>
</comment>
<dbReference type="SUPFAM" id="SSF56784">
    <property type="entry name" value="HAD-like"/>
    <property type="match status" value="1"/>
</dbReference>
<name>A0A8E6EW90_9BACT</name>
<dbReference type="InterPro" id="IPR050582">
    <property type="entry name" value="HAD-like_SerB"/>
</dbReference>
<comment type="catalytic activity">
    <reaction evidence="9">
        <text>O-phospho-L-serine + H2O = L-serine + phosphate</text>
        <dbReference type="Rhea" id="RHEA:21208"/>
        <dbReference type="ChEBI" id="CHEBI:15377"/>
        <dbReference type="ChEBI" id="CHEBI:33384"/>
        <dbReference type="ChEBI" id="CHEBI:43474"/>
        <dbReference type="ChEBI" id="CHEBI:57524"/>
        <dbReference type="EC" id="3.1.3.3"/>
    </reaction>
</comment>
<evidence type="ECO:0000256" key="7">
    <source>
        <dbReference type="ARBA" id="ARBA00022842"/>
    </source>
</evidence>